<keyword evidence="3" id="KW-1185">Reference proteome</keyword>
<protein>
    <submittedName>
        <fullName evidence="2">Uncharacterized protein</fullName>
    </submittedName>
</protein>
<evidence type="ECO:0000256" key="1">
    <source>
        <dbReference type="SAM" id="MobiDB-lite"/>
    </source>
</evidence>
<dbReference type="Proteomes" id="UP000299102">
    <property type="component" value="Unassembled WGS sequence"/>
</dbReference>
<feature type="region of interest" description="Disordered" evidence="1">
    <location>
        <begin position="1"/>
        <end position="57"/>
    </location>
</feature>
<feature type="compositionally biased region" description="Basic residues" evidence="1">
    <location>
        <begin position="9"/>
        <end position="27"/>
    </location>
</feature>
<accession>A0A4C1W3Q5</accession>
<name>A0A4C1W3Q5_EUMVA</name>
<gene>
    <name evidence="2" type="ORF">EVAR_33234_1</name>
</gene>
<dbReference type="AlphaFoldDB" id="A0A4C1W3Q5"/>
<reference evidence="2 3" key="1">
    <citation type="journal article" date="2019" name="Commun. Biol.">
        <title>The bagworm genome reveals a unique fibroin gene that provides high tensile strength.</title>
        <authorList>
            <person name="Kono N."/>
            <person name="Nakamura H."/>
            <person name="Ohtoshi R."/>
            <person name="Tomita M."/>
            <person name="Numata K."/>
            <person name="Arakawa K."/>
        </authorList>
    </citation>
    <scope>NUCLEOTIDE SEQUENCE [LARGE SCALE GENOMIC DNA]</scope>
</reference>
<proteinExistence type="predicted"/>
<evidence type="ECO:0000313" key="2">
    <source>
        <dbReference type="EMBL" id="GBP45129.1"/>
    </source>
</evidence>
<organism evidence="2 3">
    <name type="scientific">Eumeta variegata</name>
    <name type="common">Bagworm moth</name>
    <name type="synonym">Eumeta japonica</name>
    <dbReference type="NCBI Taxonomy" id="151549"/>
    <lineage>
        <taxon>Eukaryota</taxon>
        <taxon>Metazoa</taxon>
        <taxon>Ecdysozoa</taxon>
        <taxon>Arthropoda</taxon>
        <taxon>Hexapoda</taxon>
        <taxon>Insecta</taxon>
        <taxon>Pterygota</taxon>
        <taxon>Neoptera</taxon>
        <taxon>Endopterygota</taxon>
        <taxon>Lepidoptera</taxon>
        <taxon>Glossata</taxon>
        <taxon>Ditrysia</taxon>
        <taxon>Tineoidea</taxon>
        <taxon>Psychidae</taxon>
        <taxon>Oiketicinae</taxon>
        <taxon>Eumeta</taxon>
    </lineage>
</organism>
<dbReference type="EMBL" id="BGZK01000464">
    <property type="protein sequence ID" value="GBP45129.1"/>
    <property type="molecule type" value="Genomic_DNA"/>
</dbReference>
<feature type="compositionally biased region" description="Low complexity" evidence="1">
    <location>
        <begin position="28"/>
        <end position="54"/>
    </location>
</feature>
<evidence type="ECO:0000313" key="3">
    <source>
        <dbReference type="Proteomes" id="UP000299102"/>
    </source>
</evidence>
<sequence length="228" mass="25069">MALLGLDRRRGRGRRRRRRRASRHRAARVTAAASPPAAVARAPAPPAASGRCAPTPSSLSDCSALDSEVWCEPCAKRFVGGRLVRDERRCRRRDDFADAATATRKARPTGLHELIRTRARFRSGNVRERRESHAAVTYPREVNRGGSQRRPSAAAPPTRPALRRTQNGWCSVTRVGAITAVSHAHRSMPHSRRIRRASTTHCIPTEGRRLSAVASVRGAPRSGLNSLC</sequence>
<feature type="region of interest" description="Disordered" evidence="1">
    <location>
        <begin position="140"/>
        <end position="166"/>
    </location>
</feature>
<comment type="caution">
    <text evidence="2">The sequence shown here is derived from an EMBL/GenBank/DDBJ whole genome shotgun (WGS) entry which is preliminary data.</text>
</comment>